<feature type="non-terminal residue" evidence="1">
    <location>
        <position position="144"/>
    </location>
</feature>
<sequence length="144" mass="16131">EEASATKSELVESVRQLQATLQAMPKDPSLELARNQLQQQLGARRKQIGDLRLLGKHLDGALAAFERARTRQTTAEDGFKLAQQTWQSSRNRSRILRLRPGQDTLDEFMAQFQAAINEAQSQSEAIISKFRATLANAAQTSPRR</sequence>
<reference evidence="1" key="1">
    <citation type="submission" date="2023-10" db="EMBL/GenBank/DDBJ databases">
        <authorList>
            <person name="Chen Y."/>
            <person name="Shah S."/>
            <person name="Dougan E. K."/>
            <person name="Thang M."/>
            <person name="Chan C."/>
        </authorList>
    </citation>
    <scope>NUCLEOTIDE SEQUENCE [LARGE SCALE GENOMIC DNA]</scope>
</reference>
<name>A0ABN9UFP8_9DINO</name>
<evidence type="ECO:0000313" key="1">
    <source>
        <dbReference type="EMBL" id="CAK0858380.1"/>
    </source>
</evidence>
<evidence type="ECO:0000313" key="2">
    <source>
        <dbReference type="Proteomes" id="UP001189429"/>
    </source>
</evidence>
<protein>
    <submittedName>
        <fullName evidence="1">Uncharacterized protein</fullName>
    </submittedName>
</protein>
<organism evidence="1 2">
    <name type="scientific">Prorocentrum cordatum</name>
    <dbReference type="NCBI Taxonomy" id="2364126"/>
    <lineage>
        <taxon>Eukaryota</taxon>
        <taxon>Sar</taxon>
        <taxon>Alveolata</taxon>
        <taxon>Dinophyceae</taxon>
        <taxon>Prorocentrales</taxon>
        <taxon>Prorocentraceae</taxon>
        <taxon>Prorocentrum</taxon>
    </lineage>
</organism>
<feature type="non-terminal residue" evidence="1">
    <location>
        <position position="1"/>
    </location>
</feature>
<accession>A0ABN9UFP8</accession>
<comment type="caution">
    <text evidence="1">The sequence shown here is derived from an EMBL/GenBank/DDBJ whole genome shotgun (WGS) entry which is preliminary data.</text>
</comment>
<gene>
    <name evidence="1" type="ORF">PCOR1329_LOCUS48175</name>
</gene>
<dbReference type="Proteomes" id="UP001189429">
    <property type="component" value="Unassembled WGS sequence"/>
</dbReference>
<proteinExistence type="predicted"/>
<keyword evidence="2" id="KW-1185">Reference proteome</keyword>
<dbReference type="EMBL" id="CAUYUJ010015815">
    <property type="protein sequence ID" value="CAK0858380.1"/>
    <property type="molecule type" value="Genomic_DNA"/>
</dbReference>